<dbReference type="GO" id="GO:0016620">
    <property type="term" value="F:oxidoreductase activity, acting on the aldehyde or oxo group of donors, NAD or NADP as acceptor"/>
    <property type="evidence" value="ECO:0007669"/>
    <property type="project" value="InterPro"/>
</dbReference>
<dbReference type="InterPro" id="IPR016163">
    <property type="entry name" value="Ald_DH_C"/>
</dbReference>
<dbReference type="InterPro" id="IPR015590">
    <property type="entry name" value="Aldehyde_DH_dom"/>
</dbReference>
<reference evidence="4" key="1">
    <citation type="submission" date="2017-09" db="EMBL/GenBank/DDBJ databases">
        <authorList>
            <person name="Varghese N."/>
            <person name="Submissions S."/>
        </authorList>
    </citation>
    <scope>NUCLEOTIDE SEQUENCE [LARGE SCALE GENOMIC DNA]</scope>
    <source>
        <strain evidence="4">DSM 25885</strain>
    </source>
</reference>
<keyword evidence="4" id="KW-1185">Reference proteome</keyword>
<name>A0A285MUF4_9FLAO</name>
<dbReference type="PANTHER" id="PTHR43353:SF3">
    <property type="entry name" value="ALDEHYDE DEHYDROGENASE-RELATED"/>
    <property type="match status" value="1"/>
</dbReference>
<dbReference type="InterPro" id="IPR050740">
    <property type="entry name" value="Aldehyde_DH_Superfamily"/>
</dbReference>
<sequence length="527" mass="56075">MELTGKNILGFTQSAKGEVLFYGVNPSTGSQLQTPYYQATQQEIDEAITLAENAFTEYRDKSGKEKAVFLETIAGELASIEQEIVAIGTQETGLPAGRLSGELGRTTGQLRLFASLLRDGSWVDARIDTADPNRTPVPKPDTRQMQIALGPVGVFGASNFPLAFSAAGGDTASAFAAGCTVVVKAHPAHPGTSELVGNAIIKAAKKCGMPNGVFSMVHGASIDVGQAVVRHPFIKAIGFTGSFRGGKSLFDEAARREEPIPVYAEMGSTNPVFVLPGALKENHQALAEGLSGSVQLGVGQFCTNPGLTIVPEQEEGSLFENILKESISDAESATMLTESIQRAYNSGLEKLKAKDAVASVSFGKKGEQQSQGVPEVLSVSANDFLSDKELEEEVFGPSTLLVRTKDKDEMIKIAKGLNGHLTATVQGTEADLAEYADLLKILERKVGRLLINGFPTGVEVCHSMVHGGPFPATSDARMTSVGTAAITRYTRPICYQNYPDALLPDELKAANPLNILRLENGKYILPE</sequence>
<dbReference type="SUPFAM" id="SSF53720">
    <property type="entry name" value="ALDH-like"/>
    <property type="match status" value="1"/>
</dbReference>
<feature type="domain" description="Aldehyde dehydrogenase" evidence="2">
    <location>
        <begin position="21"/>
        <end position="467"/>
    </location>
</feature>
<keyword evidence="1" id="KW-0560">Oxidoreductase</keyword>
<evidence type="ECO:0000256" key="1">
    <source>
        <dbReference type="ARBA" id="ARBA00023002"/>
    </source>
</evidence>
<protein>
    <submittedName>
        <fullName evidence="3">NADP-dependent aldehyde dehydrogenase</fullName>
    </submittedName>
</protein>
<organism evidence="3 4">
    <name type="scientific">Flagellimonas pacifica</name>
    <dbReference type="NCBI Taxonomy" id="1247520"/>
    <lineage>
        <taxon>Bacteria</taxon>
        <taxon>Pseudomonadati</taxon>
        <taxon>Bacteroidota</taxon>
        <taxon>Flavobacteriia</taxon>
        <taxon>Flavobacteriales</taxon>
        <taxon>Flavobacteriaceae</taxon>
        <taxon>Flagellimonas</taxon>
    </lineage>
</organism>
<dbReference type="Gene3D" id="3.40.309.10">
    <property type="entry name" value="Aldehyde Dehydrogenase, Chain A, domain 2"/>
    <property type="match status" value="1"/>
</dbReference>
<proteinExistence type="predicted"/>
<dbReference type="CDD" id="cd07129">
    <property type="entry name" value="ALDH_KGSADH"/>
    <property type="match status" value="1"/>
</dbReference>
<dbReference type="InterPro" id="IPR016162">
    <property type="entry name" value="Ald_DH_N"/>
</dbReference>
<dbReference type="InterPro" id="IPR044151">
    <property type="entry name" value="ALDH_KGSADH"/>
</dbReference>
<dbReference type="Proteomes" id="UP000219048">
    <property type="component" value="Unassembled WGS sequence"/>
</dbReference>
<dbReference type="Gene3D" id="3.40.605.10">
    <property type="entry name" value="Aldehyde Dehydrogenase, Chain A, domain 1"/>
    <property type="match status" value="1"/>
</dbReference>
<dbReference type="InterPro" id="IPR016161">
    <property type="entry name" value="Ald_DH/histidinol_DH"/>
</dbReference>
<gene>
    <name evidence="3" type="ORF">SAMN06265377_2628</name>
</gene>
<accession>A0A285MUF4</accession>
<dbReference type="RefSeq" id="WP_097046272.1">
    <property type="nucleotide sequence ID" value="NZ_OBEH01000004.1"/>
</dbReference>
<dbReference type="PANTHER" id="PTHR43353">
    <property type="entry name" value="SUCCINATE-SEMIALDEHYDE DEHYDROGENASE, MITOCHONDRIAL"/>
    <property type="match status" value="1"/>
</dbReference>
<dbReference type="Pfam" id="PF00171">
    <property type="entry name" value="Aldedh"/>
    <property type="match status" value="1"/>
</dbReference>
<evidence type="ECO:0000313" key="3">
    <source>
        <dbReference type="EMBL" id="SNZ00802.1"/>
    </source>
</evidence>
<evidence type="ECO:0000313" key="4">
    <source>
        <dbReference type="Proteomes" id="UP000219048"/>
    </source>
</evidence>
<dbReference type="EMBL" id="OBEH01000004">
    <property type="protein sequence ID" value="SNZ00802.1"/>
    <property type="molecule type" value="Genomic_DNA"/>
</dbReference>
<dbReference type="OrthoDB" id="9770537at2"/>
<evidence type="ECO:0000259" key="2">
    <source>
        <dbReference type="Pfam" id="PF00171"/>
    </source>
</evidence>
<dbReference type="AlphaFoldDB" id="A0A285MUF4"/>